<dbReference type="InParanoid" id="K1RDF1"/>
<proteinExistence type="predicted"/>
<feature type="region of interest" description="Disordered" evidence="1">
    <location>
        <begin position="80"/>
        <end position="253"/>
    </location>
</feature>
<dbReference type="HOGENOM" id="CLU_039441_0_0_1"/>
<protein>
    <submittedName>
        <fullName evidence="2">Uncharacterized protein</fullName>
    </submittedName>
</protein>
<organism evidence="2">
    <name type="scientific">Magallana gigas</name>
    <name type="common">Pacific oyster</name>
    <name type="synonym">Crassostrea gigas</name>
    <dbReference type="NCBI Taxonomy" id="29159"/>
    <lineage>
        <taxon>Eukaryota</taxon>
        <taxon>Metazoa</taxon>
        <taxon>Spiralia</taxon>
        <taxon>Lophotrochozoa</taxon>
        <taxon>Mollusca</taxon>
        <taxon>Bivalvia</taxon>
        <taxon>Autobranchia</taxon>
        <taxon>Pteriomorphia</taxon>
        <taxon>Ostreida</taxon>
        <taxon>Ostreoidea</taxon>
        <taxon>Ostreidae</taxon>
        <taxon>Magallana</taxon>
    </lineage>
</organism>
<dbReference type="EMBL" id="JH816866">
    <property type="protein sequence ID" value="EKC41719.1"/>
    <property type="molecule type" value="Genomic_DNA"/>
</dbReference>
<feature type="compositionally biased region" description="Low complexity" evidence="1">
    <location>
        <begin position="182"/>
        <end position="198"/>
    </location>
</feature>
<gene>
    <name evidence="2" type="ORF">CGI_10028466</name>
</gene>
<feature type="compositionally biased region" description="Basic residues" evidence="1">
    <location>
        <begin position="160"/>
        <end position="170"/>
    </location>
</feature>
<accession>K1RDF1</accession>
<feature type="compositionally biased region" description="Polar residues" evidence="1">
    <location>
        <begin position="150"/>
        <end position="159"/>
    </location>
</feature>
<feature type="compositionally biased region" description="Low complexity" evidence="1">
    <location>
        <begin position="129"/>
        <end position="140"/>
    </location>
</feature>
<evidence type="ECO:0000313" key="2">
    <source>
        <dbReference type="EMBL" id="EKC41719.1"/>
    </source>
</evidence>
<evidence type="ECO:0000256" key="1">
    <source>
        <dbReference type="SAM" id="MobiDB-lite"/>
    </source>
</evidence>
<name>K1RDF1_MAGGI</name>
<reference evidence="2" key="1">
    <citation type="journal article" date="2012" name="Nature">
        <title>The oyster genome reveals stress adaptation and complexity of shell formation.</title>
        <authorList>
            <person name="Zhang G."/>
            <person name="Fang X."/>
            <person name="Guo X."/>
            <person name="Li L."/>
            <person name="Luo R."/>
            <person name="Xu F."/>
            <person name="Yang P."/>
            <person name="Zhang L."/>
            <person name="Wang X."/>
            <person name="Qi H."/>
            <person name="Xiong Z."/>
            <person name="Que H."/>
            <person name="Xie Y."/>
            <person name="Holland P.W."/>
            <person name="Paps J."/>
            <person name="Zhu Y."/>
            <person name="Wu F."/>
            <person name="Chen Y."/>
            <person name="Wang J."/>
            <person name="Peng C."/>
            <person name="Meng J."/>
            <person name="Yang L."/>
            <person name="Liu J."/>
            <person name="Wen B."/>
            <person name="Zhang N."/>
            <person name="Huang Z."/>
            <person name="Zhu Q."/>
            <person name="Feng Y."/>
            <person name="Mount A."/>
            <person name="Hedgecock D."/>
            <person name="Xu Z."/>
            <person name="Liu Y."/>
            <person name="Domazet-Loso T."/>
            <person name="Du Y."/>
            <person name="Sun X."/>
            <person name="Zhang S."/>
            <person name="Liu B."/>
            <person name="Cheng P."/>
            <person name="Jiang X."/>
            <person name="Li J."/>
            <person name="Fan D."/>
            <person name="Wang W."/>
            <person name="Fu W."/>
            <person name="Wang T."/>
            <person name="Wang B."/>
            <person name="Zhang J."/>
            <person name="Peng Z."/>
            <person name="Li Y."/>
            <person name="Li N."/>
            <person name="Wang J."/>
            <person name="Chen M."/>
            <person name="He Y."/>
            <person name="Tan F."/>
            <person name="Song X."/>
            <person name="Zheng Q."/>
            <person name="Huang R."/>
            <person name="Yang H."/>
            <person name="Du X."/>
            <person name="Chen L."/>
            <person name="Yang M."/>
            <person name="Gaffney P.M."/>
            <person name="Wang S."/>
            <person name="Luo L."/>
            <person name="She Z."/>
            <person name="Ming Y."/>
            <person name="Huang W."/>
            <person name="Zhang S."/>
            <person name="Huang B."/>
            <person name="Zhang Y."/>
            <person name="Qu T."/>
            <person name="Ni P."/>
            <person name="Miao G."/>
            <person name="Wang J."/>
            <person name="Wang Q."/>
            <person name="Steinberg C.E."/>
            <person name="Wang H."/>
            <person name="Li N."/>
            <person name="Qian L."/>
            <person name="Zhang G."/>
            <person name="Li Y."/>
            <person name="Yang H."/>
            <person name="Liu X."/>
            <person name="Wang J."/>
            <person name="Yin Y."/>
            <person name="Wang J."/>
        </authorList>
    </citation>
    <scope>NUCLEOTIDE SEQUENCE [LARGE SCALE GENOMIC DNA]</scope>
    <source>
        <strain evidence="2">05x7-T-G4-1.051#20</strain>
    </source>
</reference>
<dbReference type="AlphaFoldDB" id="K1RDF1"/>
<feature type="compositionally biased region" description="Polar residues" evidence="1">
    <location>
        <begin position="103"/>
        <end position="128"/>
    </location>
</feature>
<dbReference type="SUPFAM" id="SSF63829">
    <property type="entry name" value="Calcium-dependent phosphotriesterase"/>
    <property type="match status" value="1"/>
</dbReference>
<sequence length="524" mass="59234">MCEIQIQIRNYVPGKTTYRFRSDIEEILLIFIQHFIMRDKTGLKKAQLKDKVKKTVTRKAATSSAPVDDDNRAQSQMRYNLRKRKGQEEKDHCPANKKHRPNIQAQNDEQKTVTNSRKIITRSKMTVSKEQTNKTTQHKTTQSRKRKNHSPMTTNANSSKKAKPPPKLKKISQISTSFWTGKDSSSSAKKNAKSSSKLRAAKKGKEYISPRLKQSLGNRNPSTLKKRIRSAQVKEPISEKEMQSKTPLKRKRRGCKELSGKFADMFLNKLDLVAHIGIGNRSPIHGISVTHDNLVWVNSLSKRVNLYNSSGDLLRFFDLDYHPVFNCCMPNGDLLVTTGFSTGAKPTVEYISREGDTGLLAHLSEYADLLCGVLYQDERIYVIGDRYIILKVDMNGEVEKDFEIESDLVDVNHLISQNGRIFALNNKMFSMYLLGSDEISTKVINKVAVDKSYSASASVDNFGNIIVGVDPPASKIVVIDPRLERKHEIGCDFSGMIRATAVDKQNQLWIGTDDGNLYIAKYLK</sequence>